<dbReference type="Gene3D" id="3.30.565.10">
    <property type="entry name" value="Histidine kinase-like ATPase, C-terminal domain"/>
    <property type="match status" value="1"/>
</dbReference>
<feature type="domain" description="Histidine kinase" evidence="10">
    <location>
        <begin position="382"/>
        <end position="586"/>
    </location>
</feature>
<dbReference type="EC" id="2.7.13.3" evidence="2"/>
<dbReference type="Proteomes" id="UP000321899">
    <property type="component" value="Unassembled WGS sequence"/>
</dbReference>
<dbReference type="AlphaFoldDB" id="A0A5S5MD72"/>
<dbReference type="RefSeq" id="WP_139450543.1">
    <property type="nucleotide sequence ID" value="NZ_VDMB01000025.1"/>
</dbReference>
<dbReference type="SUPFAM" id="SSF55874">
    <property type="entry name" value="ATPase domain of HSP90 chaperone/DNA topoisomerase II/histidine kinase"/>
    <property type="match status" value="1"/>
</dbReference>
<dbReference type="PROSITE" id="PS50109">
    <property type="entry name" value="HIS_KIN"/>
    <property type="match status" value="1"/>
</dbReference>
<feature type="domain" description="PAS" evidence="11">
    <location>
        <begin position="252"/>
        <end position="297"/>
    </location>
</feature>
<dbReference type="InterPro" id="IPR000014">
    <property type="entry name" value="PAS"/>
</dbReference>
<organism evidence="13 14">
    <name type="scientific">Desulfobotulus mexicanus</name>
    <dbReference type="NCBI Taxonomy" id="2586642"/>
    <lineage>
        <taxon>Bacteria</taxon>
        <taxon>Pseudomonadati</taxon>
        <taxon>Thermodesulfobacteriota</taxon>
        <taxon>Desulfobacteria</taxon>
        <taxon>Desulfobacterales</taxon>
        <taxon>Desulfobacteraceae</taxon>
        <taxon>Desulfobotulus</taxon>
    </lineage>
</organism>
<dbReference type="InterPro" id="IPR003661">
    <property type="entry name" value="HisK_dim/P_dom"/>
</dbReference>
<evidence type="ECO:0000256" key="5">
    <source>
        <dbReference type="ARBA" id="ARBA00022741"/>
    </source>
</evidence>
<dbReference type="CDD" id="cd00082">
    <property type="entry name" value="HisKA"/>
    <property type="match status" value="1"/>
</dbReference>
<dbReference type="InterPro" id="IPR035965">
    <property type="entry name" value="PAS-like_dom_sf"/>
</dbReference>
<evidence type="ECO:0000256" key="4">
    <source>
        <dbReference type="ARBA" id="ARBA00022679"/>
    </source>
</evidence>
<keyword evidence="5" id="KW-0547">Nucleotide-binding</keyword>
<dbReference type="SMART" id="SM00388">
    <property type="entry name" value="HisKA"/>
    <property type="match status" value="1"/>
</dbReference>
<keyword evidence="9" id="KW-0812">Transmembrane</keyword>
<accession>A0A5S5MD72</accession>
<evidence type="ECO:0000313" key="13">
    <source>
        <dbReference type="EMBL" id="TYT73575.1"/>
    </source>
</evidence>
<evidence type="ECO:0000256" key="2">
    <source>
        <dbReference type="ARBA" id="ARBA00012438"/>
    </source>
</evidence>
<dbReference type="SUPFAM" id="SSF47384">
    <property type="entry name" value="Homodimeric domain of signal transducing histidine kinase"/>
    <property type="match status" value="1"/>
</dbReference>
<keyword evidence="9" id="KW-0472">Membrane</keyword>
<protein>
    <recommendedName>
        <fullName evidence="2">histidine kinase</fullName>
        <ecNumber evidence="2">2.7.13.3</ecNumber>
    </recommendedName>
</protein>
<evidence type="ECO:0000256" key="1">
    <source>
        <dbReference type="ARBA" id="ARBA00000085"/>
    </source>
</evidence>
<keyword evidence="6" id="KW-0418">Kinase</keyword>
<evidence type="ECO:0000256" key="6">
    <source>
        <dbReference type="ARBA" id="ARBA00022777"/>
    </source>
</evidence>
<dbReference type="InterPro" id="IPR036890">
    <property type="entry name" value="HATPase_C_sf"/>
</dbReference>
<feature type="transmembrane region" description="Helical" evidence="9">
    <location>
        <begin position="219"/>
        <end position="237"/>
    </location>
</feature>
<evidence type="ECO:0000256" key="8">
    <source>
        <dbReference type="ARBA" id="ARBA00023012"/>
    </source>
</evidence>
<dbReference type="InterPro" id="IPR003594">
    <property type="entry name" value="HATPase_dom"/>
</dbReference>
<evidence type="ECO:0000259" key="12">
    <source>
        <dbReference type="PROSITE" id="PS50113"/>
    </source>
</evidence>
<gene>
    <name evidence="13" type="ORF">FIM25_14315</name>
</gene>
<keyword evidence="3" id="KW-0597">Phosphoprotein</keyword>
<evidence type="ECO:0000256" key="9">
    <source>
        <dbReference type="SAM" id="Phobius"/>
    </source>
</evidence>
<reference evidence="13 14" key="1">
    <citation type="submission" date="2019-06" db="EMBL/GenBank/DDBJ databases">
        <title>Desulfobotulus mexicanus sp. nov., a novel sulfate-reducing bacterium isolated from the sediment of an alkaline crater lake in Mexico.</title>
        <authorList>
            <person name="Hirschler-Rea A."/>
        </authorList>
    </citation>
    <scope>NUCLEOTIDE SEQUENCE [LARGE SCALE GENOMIC DNA]</scope>
    <source>
        <strain evidence="13 14">PAR22N</strain>
    </source>
</reference>
<dbReference type="InterPro" id="IPR000700">
    <property type="entry name" value="PAS-assoc_C"/>
</dbReference>
<evidence type="ECO:0000256" key="3">
    <source>
        <dbReference type="ARBA" id="ARBA00022553"/>
    </source>
</evidence>
<comment type="caution">
    <text evidence="13">The sequence shown here is derived from an EMBL/GenBank/DDBJ whole genome shotgun (WGS) entry which is preliminary data.</text>
</comment>
<keyword evidence="8" id="KW-0902">Two-component regulatory system</keyword>
<comment type="catalytic activity">
    <reaction evidence="1">
        <text>ATP + protein L-histidine = ADP + protein N-phospho-L-histidine.</text>
        <dbReference type="EC" id="2.7.13.3"/>
    </reaction>
</comment>
<dbReference type="Gene3D" id="3.30.450.20">
    <property type="entry name" value="PAS domain"/>
    <property type="match status" value="1"/>
</dbReference>
<dbReference type="SUPFAM" id="SSF55785">
    <property type="entry name" value="PYP-like sensor domain (PAS domain)"/>
    <property type="match status" value="1"/>
</dbReference>
<dbReference type="EMBL" id="VDMB01000025">
    <property type="protein sequence ID" value="TYT73575.1"/>
    <property type="molecule type" value="Genomic_DNA"/>
</dbReference>
<feature type="domain" description="PAC" evidence="12">
    <location>
        <begin position="312"/>
        <end position="369"/>
    </location>
</feature>
<name>A0A5S5MD72_9BACT</name>
<dbReference type="SMART" id="SM00387">
    <property type="entry name" value="HATPase_c"/>
    <property type="match status" value="1"/>
</dbReference>
<dbReference type="GO" id="GO:0005524">
    <property type="term" value="F:ATP binding"/>
    <property type="evidence" value="ECO:0007669"/>
    <property type="project" value="UniProtKB-KW"/>
</dbReference>
<keyword evidence="9" id="KW-1133">Transmembrane helix</keyword>
<evidence type="ECO:0000259" key="11">
    <source>
        <dbReference type="PROSITE" id="PS50112"/>
    </source>
</evidence>
<dbReference type="Pfam" id="PF08448">
    <property type="entry name" value="PAS_4"/>
    <property type="match status" value="1"/>
</dbReference>
<feature type="transmembrane region" description="Helical" evidence="9">
    <location>
        <begin position="17"/>
        <end position="37"/>
    </location>
</feature>
<dbReference type="PROSITE" id="PS50113">
    <property type="entry name" value="PAC"/>
    <property type="match status" value="1"/>
</dbReference>
<dbReference type="PROSITE" id="PS50112">
    <property type="entry name" value="PAS"/>
    <property type="match status" value="1"/>
</dbReference>
<dbReference type="InterPro" id="IPR005467">
    <property type="entry name" value="His_kinase_dom"/>
</dbReference>
<dbReference type="Pfam" id="PF00512">
    <property type="entry name" value="HisKA"/>
    <property type="match status" value="1"/>
</dbReference>
<dbReference type="OrthoDB" id="9773941at2"/>
<dbReference type="SMART" id="SM00091">
    <property type="entry name" value="PAS"/>
    <property type="match status" value="1"/>
</dbReference>
<dbReference type="Gene3D" id="1.10.287.130">
    <property type="match status" value="1"/>
</dbReference>
<dbReference type="PRINTS" id="PR00344">
    <property type="entry name" value="BCTRLSENSOR"/>
</dbReference>
<dbReference type="Pfam" id="PF02518">
    <property type="entry name" value="HATPase_c"/>
    <property type="match status" value="1"/>
</dbReference>
<dbReference type="GO" id="GO:0000155">
    <property type="term" value="F:phosphorelay sensor kinase activity"/>
    <property type="evidence" value="ECO:0007669"/>
    <property type="project" value="InterPro"/>
</dbReference>
<sequence>MSHQTVSSTLPISGSRWLIPALILIFALSILSMVLAFHQRTQRDMVHILQEKGHLLARSLEAGTRTGMMGRLGEATQLKTLFEETTALPDIFYILLTDSSGQVYINADPDGLARRSLSQSILQKLTQNDKVGWTISGKGENRHFIFHQTFTPVVRPMEKHSMMHPMKRQAIARKAAESPCGSPFCGDLFQPSSPQKTLVVGMDVQALDTARSKDIQHTFILAGVLLLLAVFGIIALFRAEALRYSRLRLKDTQAMSMEIIRSFPAGLLVLDAHGRLRFANKTAEALLQKPLQKLIGQDIAPHLPDALSHLIQNTESRIPESEILLPAKTSTIPISAGISAIKNENGILGKVLVLRDLSEIRRLEEEVRRKEKLAAVGQLAAGVAHEIRNPLSSIKGFATHFRQLFPSESPHHEAADILIREVNRMDRVIGELLEFARPSDIQPVKTFPLPLIQHALRLIAPDAEIKKIKISENLTPLPEIRLDPDRFTQVMLNLCLNAIQAMDEGGTLGIRARTEASFLILDIEDTGKGMAEEDISKIFDPFYTTKSKGTGLGLAVVEKIITAHGGKIRVDSILAKGTRFSLSFPL</sequence>
<dbReference type="CDD" id="cd00130">
    <property type="entry name" value="PAS"/>
    <property type="match status" value="1"/>
</dbReference>
<evidence type="ECO:0000256" key="7">
    <source>
        <dbReference type="ARBA" id="ARBA00022840"/>
    </source>
</evidence>
<keyword evidence="14" id="KW-1185">Reference proteome</keyword>
<dbReference type="InterPro" id="IPR004358">
    <property type="entry name" value="Sig_transdc_His_kin-like_C"/>
</dbReference>
<dbReference type="InterPro" id="IPR013656">
    <property type="entry name" value="PAS_4"/>
</dbReference>
<proteinExistence type="predicted"/>
<keyword evidence="7" id="KW-0067">ATP-binding</keyword>
<evidence type="ECO:0000313" key="14">
    <source>
        <dbReference type="Proteomes" id="UP000321899"/>
    </source>
</evidence>
<dbReference type="InterPro" id="IPR036097">
    <property type="entry name" value="HisK_dim/P_sf"/>
</dbReference>
<dbReference type="PANTHER" id="PTHR43065:SF10">
    <property type="entry name" value="PEROXIDE STRESS-ACTIVATED HISTIDINE KINASE MAK3"/>
    <property type="match status" value="1"/>
</dbReference>
<keyword evidence="4" id="KW-0808">Transferase</keyword>
<dbReference type="PANTHER" id="PTHR43065">
    <property type="entry name" value="SENSOR HISTIDINE KINASE"/>
    <property type="match status" value="1"/>
</dbReference>
<evidence type="ECO:0000259" key="10">
    <source>
        <dbReference type="PROSITE" id="PS50109"/>
    </source>
</evidence>